<evidence type="ECO:0008006" key="3">
    <source>
        <dbReference type="Google" id="ProtNLM"/>
    </source>
</evidence>
<dbReference type="RefSeq" id="WP_025251768.1">
    <property type="nucleotide sequence ID" value="NZ_CP004353.1"/>
</dbReference>
<dbReference type="eggNOG" id="COG3177">
    <property type="taxonomic scope" value="Bacteria"/>
</dbReference>
<dbReference type="HOGENOM" id="CLU_058793_0_0_11"/>
<protein>
    <recommendedName>
        <fullName evidence="3">Oxidoreductase</fullName>
    </recommendedName>
</protein>
<dbReference type="STRING" id="1224164.B843_01530"/>
<dbReference type="AlphaFoldDB" id="W5Y5A9"/>
<dbReference type="EMBL" id="CP004353">
    <property type="protein sequence ID" value="AHI21698.1"/>
    <property type="molecule type" value="Genomic_DNA"/>
</dbReference>
<accession>W5Y5A9</accession>
<evidence type="ECO:0000313" key="1">
    <source>
        <dbReference type="EMBL" id="AHI21698.1"/>
    </source>
</evidence>
<organism evidence="1 2">
    <name type="scientific">Corynebacterium vitaeruminis DSM 20294</name>
    <dbReference type="NCBI Taxonomy" id="1224164"/>
    <lineage>
        <taxon>Bacteria</taxon>
        <taxon>Bacillati</taxon>
        <taxon>Actinomycetota</taxon>
        <taxon>Actinomycetes</taxon>
        <taxon>Mycobacteriales</taxon>
        <taxon>Corynebacteriaceae</taxon>
        <taxon>Corynebacterium</taxon>
    </lineage>
</organism>
<proteinExistence type="predicted"/>
<gene>
    <name evidence="1" type="ORF">B843_01530</name>
</gene>
<evidence type="ECO:0000313" key="2">
    <source>
        <dbReference type="Proteomes" id="UP000019222"/>
    </source>
</evidence>
<dbReference type="KEGG" id="cvt:B843_01530"/>
<sequence length="222" mass="23364">MDSLSQLAAVPALASLIEEATGAINAVHRRPVNLRKVELTSSESTLRGARANVDLYRAGVTEEESISAYSVLAPGSVDATVRTFVRAPLQVLARIDALAGGPGRPEQGADRLSALAGLVATTKGGALLPAILHGELLRGGYFGRRSGTVARVAARVSAIGTGFDPRGLTVPETYLRRHREDYRRLAERFGSDEASIEEFLAFHVRAFIAGATEAEGIASAAS</sequence>
<keyword evidence="2" id="KW-1185">Reference proteome</keyword>
<name>W5Y5A9_9CORY</name>
<dbReference type="PATRIC" id="fig|1224164.3.peg.296"/>
<reference evidence="1 2" key="1">
    <citation type="submission" date="2013-02" db="EMBL/GenBank/DDBJ databases">
        <title>The complete genome sequence of Corynebacterium vitaeruminis DSM 20294.</title>
        <authorList>
            <person name="Ruckert C."/>
            <person name="Albersmeier A."/>
            <person name="Kalinowski J."/>
        </authorList>
    </citation>
    <scope>NUCLEOTIDE SEQUENCE [LARGE SCALE GENOMIC DNA]</scope>
    <source>
        <strain evidence="2">ATCC 10234</strain>
    </source>
</reference>
<dbReference type="Proteomes" id="UP000019222">
    <property type="component" value="Chromosome"/>
</dbReference>